<evidence type="ECO:0000313" key="8">
    <source>
        <dbReference type="Proteomes" id="UP000602284"/>
    </source>
</evidence>
<organism evidence="7 8">
    <name type="scientific">Tumebacillus amylolyticus</name>
    <dbReference type="NCBI Taxonomy" id="2801339"/>
    <lineage>
        <taxon>Bacteria</taxon>
        <taxon>Bacillati</taxon>
        <taxon>Bacillota</taxon>
        <taxon>Bacilli</taxon>
        <taxon>Bacillales</taxon>
        <taxon>Alicyclobacillaceae</taxon>
        <taxon>Tumebacillus</taxon>
    </lineage>
</organism>
<proteinExistence type="inferred from homology"/>
<comment type="similarity">
    <text evidence="2">Belongs to the class-I pyridoxal-phosphate-dependent aminotransferase family.</text>
</comment>
<dbReference type="SUPFAM" id="SSF53383">
    <property type="entry name" value="PLP-dependent transferases"/>
    <property type="match status" value="1"/>
</dbReference>
<accession>A0ABS1JER7</accession>
<dbReference type="Pfam" id="PF00155">
    <property type="entry name" value="Aminotran_1_2"/>
    <property type="match status" value="1"/>
</dbReference>
<keyword evidence="8" id="KW-1185">Reference proteome</keyword>
<protein>
    <submittedName>
        <fullName evidence="7">Pyridoxal phosphate-dependent aminotransferase</fullName>
    </submittedName>
</protein>
<dbReference type="CDD" id="cd00609">
    <property type="entry name" value="AAT_like"/>
    <property type="match status" value="1"/>
</dbReference>
<keyword evidence="3 7" id="KW-0032">Aminotransferase</keyword>
<dbReference type="InterPro" id="IPR015422">
    <property type="entry name" value="PyrdxlP-dep_Trfase_small"/>
</dbReference>
<dbReference type="EMBL" id="JAEQNB010000007">
    <property type="protein sequence ID" value="MBL0388752.1"/>
    <property type="molecule type" value="Genomic_DNA"/>
</dbReference>
<dbReference type="RefSeq" id="WP_201637726.1">
    <property type="nucleotide sequence ID" value="NZ_JAEQNB010000007.1"/>
</dbReference>
<reference evidence="7 8" key="1">
    <citation type="submission" date="2021-01" db="EMBL/GenBank/DDBJ databases">
        <title>Tumebacillus sp. strain ITR2 16S ribosomal RNA gene Genome sequencing and assembly.</title>
        <authorList>
            <person name="Kang M."/>
        </authorList>
    </citation>
    <scope>NUCLEOTIDE SEQUENCE [LARGE SCALE GENOMIC DNA]</scope>
    <source>
        <strain evidence="7 8">ITR2</strain>
    </source>
</reference>
<dbReference type="InterPro" id="IPR050596">
    <property type="entry name" value="AspAT/PAT-like"/>
</dbReference>
<evidence type="ECO:0000256" key="1">
    <source>
        <dbReference type="ARBA" id="ARBA00001933"/>
    </source>
</evidence>
<sequence>MDLIQEKIDFIEKSKKILVDMLTHLQTPDQDPTSLWSKNECWAVIKSISQELGFPHPTFDERAEPDRWLTYVSYCLQQLDDFLARFNRLSEPAQFPVALNSTPSHSLVMNQSTSASPFASSQGLAVLFHLVEARLSESNPTQVRENSFFTLRDQLLCQSYLHLIGALPAAPLSEPALITQREYDDAYRFFLGSGPGRAVEQLMRRFEERFPYGVFCKKIYNHFFANDLYGKYDNDTENVILSSGSLDETEFPLSLALQQAINYALRQNWVGYSNTLGMAPTRKAVCDRENASLGRPVYAENNVAITMGGTSALYFLLQMLTAKLETRCEAVFVLPSYAPFMHACEEYCDVRYVTLQEDRGFKLRAEDVIAKVTSRTQLIVLVDVLNPTGGKLPKAELEILIDYAEEHNLVILLDEAGKCFLREPFEEPDNMESPNVVRVISLSKTHAVPGLKVGYILARTEIIQTFFNVASTSYGAPNSLFYLLLELQSRFEQYRTMSLTTLSESHLRQFNTTYNLSMPGLQLLYDEYNLNQTRFTERMAKLRQYTIDTLTPYMPDLIENIIVPDGSLNVTLKVRSELDSYQFFLRFLQQEKTAVFPGVCFGLFDGCWLRITFSISFDTLKEGLHRLIRFLKSEAVRREVRASRELSSLLIEEGRYELNPQINFYPHLYDVGVAAERLAASLSGPLAQTFNRQAMRLMVLLHDTGKVLSVYAHRISRVWNLSQRFPQGVPLEEMQPFRDDELLGLREMLQLGQPIAFSELLQLAPSLAPYVSEEELQSGLPLRDTILTTRILESAADRLKLDRADWALTLAVLNDEMGTEDVQFYRQFLDLADKIADDLPDKPIFSQEDVLEALELKKKYVFWRYGRDTLNTALVEQDFEAAMQMVRTHLHGQPTALISGGDLS</sequence>
<evidence type="ECO:0000256" key="4">
    <source>
        <dbReference type="ARBA" id="ARBA00022679"/>
    </source>
</evidence>
<evidence type="ECO:0000256" key="2">
    <source>
        <dbReference type="ARBA" id="ARBA00007441"/>
    </source>
</evidence>
<keyword evidence="4" id="KW-0808">Transferase</keyword>
<evidence type="ECO:0000259" key="6">
    <source>
        <dbReference type="Pfam" id="PF00155"/>
    </source>
</evidence>
<dbReference type="InterPro" id="IPR015421">
    <property type="entry name" value="PyrdxlP-dep_Trfase_major"/>
</dbReference>
<evidence type="ECO:0000256" key="5">
    <source>
        <dbReference type="ARBA" id="ARBA00022898"/>
    </source>
</evidence>
<dbReference type="InterPro" id="IPR015424">
    <property type="entry name" value="PyrdxlP-dep_Trfase"/>
</dbReference>
<dbReference type="Gene3D" id="3.90.1150.10">
    <property type="entry name" value="Aspartate Aminotransferase, domain 1"/>
    <property type="match status" value="1"/>
</dbReference>
<evidence type="ECO:0000256" key="3">
    <source>
        <dbReference type="ARBA" id="ARBA00022576"/>
    </source>
</evidence>
<feature type="domain" description="Aminotransferase class I/classII large" evidence="6">
    <location>
        <begin position="241"/>
        <end position="627"/>
    </location>
</feature>
<gene>
    <name evidence="7" type="ORF">JJB07_19305</name>
</gene>
<comment type="caution">
    <text evidence="7">The sequence shown here is derived from an EMBL/GenBank/DDBJ whole genome shotgun (WGS) entry which is preliminary data.</text>
</comment>
<dbReference type="Proteomes" id="UP000602284">
    <property type="component" value="Unassembled WGS sequence"/>
</dbReference>
<dbReference type="PANTHER" id="PTHR46383">
    <property type="entry name" value="ASPARTATE AMINOTRANSFERASE"/>
    <property type="match status" value="1"/>
</dbReference>
<dbReference type="InterPro" id="IPR004839">
    <property type="entry name" value="Aminotransferase_I/II_large"/>
</dbReference>
<dbReference type="Gene3D" id="3.40.640.10">
    <property type="entry name" value="Type I PLP-dependent aspartate aminotransferase-like (Major domain)"/>
    <property type="match status" value="1"/>
</dbReference>
<comment type="cofactor">
    <cofactor evidence="1">
        <name>pyridoxal 5'-phosphate</name>
        <dbReference type="ChEBI" id="CHEBI:597326"/>
    </cofactor>
</comment>
<name>A0ABS1JER7_9BACL</name>
<dbReference type="GO" id="GO:0008483">
    <property type="term" value="F:transaminase activity"/>
    <property type="evidence" value="ECO:0007669"/>
    <property type="project" value="UniProtKB-KW"/>
</dbReference>
<dbReference type="PANTHER" id="PTHR46383:SF1">
    <property type="entry name" value="ASPARTATE AMINOTRANSFERASE"/>
    <property type="match status" value="1"/>
</dbReference>
<keyword evidence="5" id="KW-0663">Pyridoxal phosphate</keyword>
<evidence type="ECO:0000313" key="7">
    <source>
        <dbReference type="EMBL" id="MBL0388752.1"/>
    </source>
</evidence>